<keyword evidence="2" id="KW-1185">Reference proteome</keyword>
<gene>
    <name evidence="1" type="ORF">QP939_11835</name>
</gene>
<evidence type="ECO:0000313" key="1">
    <source>
        <dbReference type="EMBL" id="WIV62350.1"/>
    </source>
</evidence>
<dbReference type="RefSeq" id="WP_285460055.1">
    <property type="nucleotide sequence ID" value="NZ_CP127173.1"/>
</dbReference>
<evidence type="ECO:0008006" key="3">
    <source>
        <dbReference type="Google" id="ProtNLM"/>
    </source>
</evidence>
<reference evidence="1 2" key="1">
    <citation type="submission" date="2023-06" db="EMBL/GenBank/DDBJ databases">
        <authorList>
            <person name="Oyuntsetseg B."/>
            <person name="Kim S.B."/>
        </authorList>
    </citation>
    <scope>NUCLEOTIDE SEQUENCE [LARGE SCALE GENOMIC DNA]</scope>
    <source>
        <strain evidence="1 2">2-2</strain>
    </source>
</reference>
<protein>
    <recommendedName>
        <fullName evidence="3">MarR family transcriptional regulator</fullName>
    </recommendedName>
</protein>
<organism evidence="1 2">
    <name type="scientific">Amycolatopsis nalaikhensis</name>
    <dbReference type="NCBI Taxonomy" id="715472"/>
    <lineage>
        <taxon>Bacteria</taxon>
        <taxon>Bacillati</taxon>
        <taxon>Actinomycetota</taxon>
        <taxon>Actinomycetes</taxon>
        <taxon>Pseudonocardiales</taxon>
        <taxon>Pseudonocardiaceae</taxon>
        <taxon>Amycolatopsis</taxon>
    </lineage>
</organism>
<dbReference type="Proteomes" id="UP001227101">
    <property type="component" value="Chromosome"/>
</dbReference>
<dbReference type="EMBL" id="CP127173">
    <property type="protein sequence ID" value="WIV62350.1"/>
    <property type="molecule type" value="Genomic_DNA"/>
</dbReference>
<proteinExistence type="predicted"/>
<accession>A0ABY8Y481</accession>
<evidence type="ECO:0000313" key="2">
    <source>
        <dbReference type="Proteomes" id="UP001227101"/>
    </source>
</evidence>
<name>A0ABY8Y481_9PSEU</name>
<sequence length="64" mass="6778">MELTDAGRAAVRRWQAGNTEILTAARERLHPAWQHLIAAALPALEELVDAIDACAEDPSTAAAG</sequence>